<feature type="region of interest" description="Disordered" evidence="2">
    <location>
        <begin position="24"/>
        <end position="67"/>
    </location>
</feature>
<keyword evidence="1" id="KW-0732">Signal</keyword>
<dbReference type="EMBL" id="JBHTKJ010000044">
    <property type="protein sequence ID" value="MFD1039703.1"/>
    <property type="molecule type" value="Genomic_DNA"/>
</dbReference>
<feature type="compositionally biased region" description="Acidic residues" evidence="2">
    <location>
        <begin position="25"/>
        <end position="52"/>
    </location>
</feature>
<dbReference type="Pfam" id="PF11611">
    <property type="entry name" value="DUF4352"/>
    <property type="match status" value="1"/>
</dbReference>
<dbReference type="InterPro" id="IPR029050">
    <property type="entry name" value="Immunoprotect_excell_Ig-like"/>
</dbReference>
<feature type="domain" description="DUF4352" evidence="3">
    <location>
        <begin position="66"/>
        <end position="178"/>
    </location>
</feature>
<keyword evidence="5" id="KW-1185">Reference proteome</keyword>
<comment type="caution">
    <text evidence="4">The sequence shown here is derived from an EMBL/GenBank/DDBJ whole genome shotgun (WGS) entry which is preliminary data.</text>
</comment>
<organism evidence="4 5">
    <name type="scientific">Virgibacillus byunsanensis</name>
    <dbReference type="NCBI Taxonomy" id="570945"/>
    <lineage>
        <taxon>Bacteria</taxon>
        <taxon>Bacillati</taxon>
        <taxon>Bacillota</taxon>
        <taxon>Bacilli</taxon>
        <taxon>Bacillales</taxon>
        <taxon>Bacillaceae</taxon>
        <taxon>Virgibacillus</taxon>
    </lineage>
</organism>
<dbReference type="PROSITE" id="PS51257">
    <property type="entry name" value="PROKAR_LIPOPROTEIN"/>
    <property type="match status" value="1"/>
</dbReference>
<evidence type="ECO:0000256" key="2">
    <source>
        <dbReference type="SAM" id="MobiDB-lite"/>
    </source>
</evidence>
<dbReference type="InterPro" id="IPR029051">
    <property type="entry name" value="DUF4352"/>
</dbReference>
<evidence type="ECO:0000313" key="5">
    <source>
        <dbReference type="Proteomes" id="UP001597040"/>
    </source>
</evidence>
<proteinExistence type="predicted"/>
<reference evidence="5" key="1">
    <citation type="journal article" date="2019" name="Int. J. Syst. Evol. Microbiol.">
        <title>The Global Catalogue of Microorganisms (GCM) 10K type strain sequencing project: providing services to taxonomists for standard genome sequencing and annotation.</title>
        <authorList>
            <consortium name="The Broad Institute Genomics Platform"/>
            <consortium name="The Broad Institute Genome Sequencing Center for Infectious Disease"/>
            <person name="Wu L."/>
            <person name="Ma J."/>
        </authorList>
    </citation>
    <scope>NUCLEOTIDE SEQUENCE [LARGE SCALE GENOMIC DNA]</scope>
    <source>
        <strain evidence="5">CCUG 56754</strain>
    </source>
</reference>
<dbReference type="RefSeq" id="WP_390363361.1">
    <property type="nucleotide sequence ID" value="NZ_JBHTKJ010000044.1"/>
</dbReference>
<sequence>MTIFLKILGISLLAVGFLIGCSPEETGEQDDTEQEVENTEDVQDDQENDEENNQEKEQQGNNVAQAGEPLDINGVKVTVSEAQLFEGEINQFEPLEEDHAVFFDVTIDNTTDEQVFISDMDFKLYGVDEFELGRALPSDEMALSAEVNAGKKARGKLFFDVPQQDGNWEIHYEDIASFGGDPAIWEMSAK</sequence>
<name>A0ABW3LPH9_9BACI</name>
<evidence type="ECO:0000313" key="4">
    <source>
        <dbReference type="EMBL" id="MFD1039703.1"/>
    </source>
</evidence>
<protein>
    <submittedName>
        <fullName evidence="4">DUF4352 domain-containing protein</fullName>
    </submittedName>
</protein>
<accession>A0ABW3LPH9</accession>
<dbReference type="Proteomes" id="UP001597040">
    <property type="component" value="Unassembled WGS sequence"/>
</dbReference>
<dbReference type="Gene3D" id="2.60.40.1240">
    <property type="match status" value="1"/>
</dbReference>
<gene>
    <name evidence="4" type="ORF">ACFQ3N_15045</name>
</gene>
<evidence type="ECO:0000256" key="1">
    <source>
        <dbReference type="ARBA" id="ARBA00022729"/>
    </source>
</evidence>
<evidence type="ECO:0000259" key="3">
    <source>
        <dbReference type="Pfam" id="PF11611"/>
    </source>
</evidence>